<dbReference type="EMBL" id="JAUHJR010000002">
    <property type="protein sequence ID" value="MDN4161136.1"/>
    <property type="molecule type" value="Genomic_DNA"/>
</dbReference>
<evidence type="ECO:0000259" key="2">
    <source>
        <dbReference type="Pfam" id="PF08980"/>
    </source>
</evidence>
<dbReference type="SUPFAM" id="SSF141099">
    <property type="entry name" value="Atu1913-like"/>
    <property type="match status" value="1"/>
</dbReference>
<dbReference type="InterPro" id="IPR015073">
    <property type="entry name" value="DUF1883"/>
</dbReference>
<dbReference type="Gene3D" id="3.40.50.10140">
    <property type="entry name" value="Toll/interleukin-1 receptor homology (TIR) domain"/>
    <property type="match status" value="1"/>
</dbReference>
<keyword evidence="4" id="KW-1185">Reference proteome</keyword>
<dbReference type="InterPro" id="IPR036488">
    <property type="entry name" value="DUF1883-like_sf"/>
</dbReference>
<feature type="region of interest" description="Disordered" evidence="1">
    <location>
        <begin position="81"/>
        <end position="101"/>
    </location>
</feature>
<dbReference type="Gene3D" id="4.10.1210.10">
    <property type="entry name" value="Atu1913-like"/>
    <property type="match status" value="1"/>
</dbReference>
<protein>
    <submittedName>
        <fullName evidence="3">DUF1883 domain-containing protein</fullName>
    </submittedName>
</protein>
<comment type="caution">
    <text evidence="3">The sequence shown here is derived from an EMBL/GenBank/DDBJ whole genome shotgun (WGS) entry which is preliminary data.</text>
</comment>
<proteinExistence type="predicted"/>
<sequence length="152" mass="16718">MNHLYFDLKHQKKGAVAIVSLDKQANVRLMTVSDYRQFKAGRSSRAYGGRATRSPARIPIPRDGHWVVVVDLGGGRGQVRAGVNVQAPPPRMMAPVPESDPLREVQVREPREPDGDAFGGQTWDVFLSHASEDKDEVALPLRDALAARGVRV</sequence>
<name>A0ABT8ET90_9ACTN</name>
<dbReference type="Proteomes" id="UP001168537">
    <property type="component" value="Unassembled WGS sequence"/>
</dbReference>
<gene>
    <name evidence="3" type="ORF">QWY29_07175</name>
</gene>
<accession>A0ABT8ET90</accession>
<dbReference type="InterPro" id="IPR035897">
    <property type="entry name" value="Toll_tir_struct_dom_sf"/>
</dbReference>
<organism evidence="3 4">
    <name type="scientific">Nocardioides abyssi</name>
    <dbReference type="NCBI Taxonomy" id="3058370"/>
    <lineage>
        <taxon>Bacteria</taxon>
        <taxon>Bacillati</taxon>
        <taxon>Actinomycetota</taxon>
        <taxon>Actinomycetes</taxon>
        <taxon>Propionibacteriales</taxon>
        <taxon>Nocardioidaceae</taxon>
        <taxon>Nocardioides</taxon>
    </lineage>
</organism>
<feature type="domain" description="DUF1883" evidence="2">
    <location>
        <begin position="1"/>
        <end position="89"/>
    </location>
</feature>
<evidence type="ECO:0000256" key="1">
    <source>
        <dbReference type="SAM" id="MobiDB-lite"/>
    </source>
</evidence>
<evidence type="ECO:0000313" key="3">
    <source>
        <dbReference type="EMBL" id="MDN4161136.1"/>
    </source>
</evidence>
<dbReference type="Pfam" id="PF08980">
    <property type="entry name" value="DUF1883"/>
    <property type="match status" value="1"/>
</dbReference>
<dbReference type="RefSeq" id="WP_300960040.1">
    <property type="nucleotide sequence ID" value="NZ_JAUHJR010000002.1"/>
</dbReference>
<evidence type="ECO:0000313" key="4">
    <source>
        <dbReference type="Proteomes" id="UP001168537"/>
    </source>
</evidence>
<reference evidence="3" key="1">
    <citation type="submission" date="2023-06" db="EMBL/GenBank/DDBJ databases">
        <title>Draft genome sequence of Nocardioides sp. SOB72.</title>
        <authorList>
            <person name="Zhang G."/>
        </authorList>
    </citation>
    <scope>NUCLEOTIDE SEQUENCE</scope>
    <source>
        <strain evidence="3">SOB72</strain>
    </source>
</reference>